<dbReference type="InterPro" id="IPR027417">
    <property type="entry name" value="P-loop_NTPase"/>
</dbReference>
<dbReference type="Pfam" id="PF00005">
    <property type="entry name" value="ABC_tran"/>
    <property type="match status" value="1"/>
</dbReference>
<dbReference type="Gene3D" id="3.40.50.300">
    <property type="entry name" value="P-loop containing nucleotide triphosphate hydrolases"/>
    <property type="match status" value="1"/>
</dbReference>
<feature type="domain" description="ABC transporter" evidence="4">
    <location>
        <begin position="1"/>
        <end position="221"/>
    </location>
</feature>
<keyword evidence="3" id="KW-0067">ATP-binding</keyword>
<dbReference type="InterPro" id="IPR003439">
    <property type="entry name" value="ABC_transporter-like_ATP-bd"/>
</dbReference>
<dbReference type="CDD" id="cd03293">
    <property type="entry name" value="ABC_NrtD_SsuB_transporters"/>
    <property type="match status" value="1"/>
</dbReference>
<proteinExistence type="predicted"/>
<dbReference type="PATRIC" id="fig|1286171.3.peg.812"/>
<evidence type="ECO:0000259" key="4">
    <source>
        <dbReference type="PROSITE" id="PS50893"/>
    </source>
</evidence>
<dbReference type="SMART" id="SM00382">
    <property type="entry name" value="AAA"/>
    <property type="match status" value="1"/>
</dbReference>
<evidence type="ECO:0000313" key="5">
    <source>
        <dbReference type="EMBL" id="AHM56164.1"/>
    </source>
</evidence>
<dbReference type="AlphaFoldDB" id="W8T343"/>
<dbReference type="HOGENOM" id="CLU_000604_1_22_9"/>
<gene>
    <name evidence="5" type="ORF">EAL2_c08640</name>
</gene>
<protein>
    <submittedName>
        <fullName evidence="5">ABC-type nitrate/sulfonate/bicarbonate transport system, ATPase component</fullName>
    </submittedName>
</protein>
<dbReference type="KEGG" id="eac:EAL2_c08640"/>
<keyword evidence="2" id="KW-0547">Nucleotide-binding</keyword>
<evidence type="ECO:0000256" key="2">
    <source>
        <dbReference type="ARBA" id="ARBA00022741"/>
    </source>
</evidence>
<sequence length="234" mass="27029">MDEEYLKVLDDINIEVSEGEFISIIGPSGCGKSTIFHILTKLVDGYEGEVEIDGMPLSDYEKRIGYMHQKDLLMPWRTVIDNVIIPLEIQGEKKSKAREKVKELLPVFGLDGFENVYPNELSGGMRQRAALLRTVLVDSDIMLLDEPFGALDAINRTAMQNWLLDIWSKFERSVMFITHDIEEAIFLSDRVYVLTQRPARVLQEIKIDFERPRTKEILISQKFLEYKKILMNSL</sequence>
<dbReference type="EMBL" id="CP007452">
    <property type="protein sequence ID" value="AHM56164.1"/>
    <property type="molecule type" value="Genomic_DNA"/>
</dbReference>
<organism evidence="5 6">
    <name type="scientific">Peptoclostridium acidaminophilum DSM 3953</name>
    <dbReference type="NCBI Taxonomy" id="1286171"/>
    <lineage>
        <taxon>Bacteria</taxon>
        <taxon>Bacillati</taxon>
        <taxon>Bacillota</taxon>
        <taxon>Clostridia</taxon>
        <taxon>Peptostreptococcales</taxon>
        <taxon>Peptoclostridiaceae</taxon>
        <taxon>Peptoclostridium</taxon>
    </lineage>
</organism>
<evidence type="ECO:0000313" key="6">
    <source>
        <dbReference type="Proteomes" id="UP000019591"/>
    </source>
</evidence>
<dbReference type="Proteomes" id="UP000019591">
    <property type="component" value="Chromosome"/>
</dbReference>
<dbReference type="eggNOG" id="COG1116">
    <property type="taxonomic scope" value="Bacteria"/>
</dbReference>
<dbReference type="PANTHER" id="PTHR42788">
    <property type="entry name" value="TAURINE IMPORT ATP-BINDING PROTEIN-RELATED"/>
    <property type="match status" value="1"/>
</dbReference>
<dbReference type="GO" id="GO:0016887">
    <property type="term" value="F:ATP hydrolysis activity"/>
    <property type="evidence" value="ECO:0007669"/>
    <property type="project" value="InterPro"/>
</dbReference>
<dbReference type="SUPFAM" id="SSF52540">
    <property type="entry name" value="P-loop containing nucleoside triphosphate hydrolases"/>
    <property type="match status" value="1"/>
</dbReference>
<dbReference type="InterPro" id="IPR003593">
    <property type="entry name" value="AAA+_ATPase"/>
</dbReference>
<dbReference type="GO" id="GO:0005524">
    <property type="term" value="F:ATP binding"/>
    <property type="evidence" value="ECO:0007669"/>
    <property type="project" value="UniProtKB-KW"/>
</dbReference>
<dbReference type="STRING" id="1286171.EAL2_c08640"/>
<keyword evidence="6" id="KW-1185">Reference proteome</keyword>
<dbReference type="InterPro" id="IPR017871">
    <property type="entry name" value="ABC_transporter-like_CS"/>
</dbReference>
<reference evidence="5 6" key="1">
    <citation type="journal article" date="2014" name="Genome Announc.">
        <title>Complete Genome Sequence of Amino Acid-Utilizing Eubacterium acidaminophilum al-2 (DSM 3953).</title>
        <authorList>
            <person name="Poehlein A."/>
            <person name="Andreesen J.R."/>
            <person name="Daniel R."/>
        </authorList>
    </citation>
    <scope>NUCLEOTIDE SEQUENCE [LARGE SCALE GENOMIC DNA]</scope>
    <source>
        <strain evidence="5 6">DSM 3953</strain>
    </source>
</reference>
<evidence type="ECO:0000256" key="1">
    <source>
        <dbReference type="ARBA" id="ARBA00022448"/>
    </source>
</evidence>
<name>W8T343_PEPAC</name>
<dbReference type="PROSITE" id="PS50893">
    <property type="entry name" value="ABC_TRANSPORTER_2"/>
    <property type="match status" value="1"/>
</dbReference>
<evidence type="ECO:0000256" key="3">
    <source>
        <dbReference type="ARBA" id="ARBA00022840"/>
    </source>
</evidence>
<dbReference type="InterPro" id="IPR050166">
    <property type="entry name" value="ABC_transporter_ATP-bind"/>
</dbReference>
<dbReference type="PANTHER" id="PTHR42788:SF2">
    <property type="entry name" value="ABC TRANSPORTER ATP-BINDING PROTEIN"/>
    <property type="match status" value="1"/>
</dbReference>
<dbReference type="PROSITE" id="PS00211">
    <property type="entry name" value="ABC_TRANSPORTER_1"/>
    <property type="match status" value="1"/>
</dbReference>
<keyword evidence="1" id="KW-0813">Transport</keyword>
<accession>W8T343</accession>